<keyword evidence="4" id="KW-1185">Reference proteome</keyword>
<dbReference type="Gene3D" id="3.40.50.720">
    <property type="entry name" value="NAD(P)-binding Rossmann-like Domain"/>
    <property type="match status" value="1"/>
</dbReference>
<dbReference type="AlphaFoldDB" id="A0AAX3M5I1"/>
<keyword evidence="2" id="KW-0560">Oxidoreductase</keyword>
<sequence length="256" mass="28275">MITIDLNGKTALVTGATGQLGRVMARTLAQSGADVILHYFRNQEQALVLQQELEQLGRSVFIIQADIGQLADVIEMRDTLSTNFKMPDIVVGNAVSQYEWTSILEQNMQDYIDQFQTTVLQAVHLSKVFVPHMIQQQYGRMIGINTECAMQNEPTQSAYVAGKRGMDGIYRILAKEIGEHQITVNQVAPGWTLSERDLGVDSSDRQDSAYIQHVPLQRRGTDQEIANVVAFLASDLASYITGAYIPVTGGNVMPAI</sequence>
<dbReference type="SUPFAM" id="SSF51735">
    <property type="entry name" value="NAD(P)-binding Rossmann-fold domains"/>
    <property type="match status" value="1"/>
</dbReference>
<dbReference type="Pfam" id="PF13561">
    <property type="entry name" value="adh_short_C2"/>
    <property type="match status" value="1"/>
</dbReference>
<dbReference type="PANTHER" id="PTHR43639">
    <property type="entry name" value="OXIDOREDUCTASE, SHORT-CHAIN DEHYDROGENASE/REDUCTASE FAMILY (AFU_ORTHOLOGUE AFUA_5G02870)"/>
    <property type="match status" value="1"/>
</dbReference>
<reference evidence="3 4" key="1">
    <citation type="submission" date="2023-02" db="EMBL/GenBank/DDBJ databases">
        <title>Genome sequence of Paenibacillus kyungheensis KACC 18744.</title>
        <authorList>
            <person name="Kim S."/>
            <person name="Heo J."/>
            <person name="Kwon S.-W."/>
        </authorList>
    </citation>
    <scope>NUCLEOTIDE SEQUENCE [LARGE SCALE GENOMIC DNA]</scope>
    <source>
        <strain evidence="3 4">KACC 18744</strain>
    </source>
</reference>
<evidence type="ECO:0000313" key="4">
    <source>
        <dbReference type="Proteomes" id="UP001220509"/>
    </source>
</evidence>
<comment type="similarity">
    <text evidence="1">Belongs to the short-chain dehydrogenases/reductases (SDR) family.</text>
</comment>
<dbReference type="InterPro" id="IPR036291">
    <property type="entry name" value="NAD(P)-bd_dom_sf"/>
</dbReference>
<dbReference type="EMBL" id="CP117416">
    <property type="protein sequence ID" value="WCT56706.1"/>
    <property type="molecule type" value="Genomic_DNA"/>
</dbReference>
<dbReference type="InterPro" id="IPR002347">
    <property type="entry name" value="SDR_fam"/>
</dbReference>
<dbReference type="GO" id="GO:0016491">
    <property type="term" value="F:oxidoreductase activity"/>
    <property type="evidence" value="ECO:0007669"/>
    <property type="project" value="UniProtKB-KW"/>
</dbReference>
<accession>A0AAX3M5I1</accession>
<name>A0AAX3M5I1_9BACL</name>
<dbReference type="PRINTS" id="PR00081">
    <property type="entry name" value="GDHRDH"/>
</dbReference>
<dbReference type="Proteomes" id="UP001220509">
    <property type="component" value="Chromosome"/>
</dbReference>
<evidence type="ECO:0000256" key="2">
    <source>
        <dbReference type="ARBA" id="ARBA00023002"/>
    </source>
</evidence>
<dbReference type="KEGG" id="pka:PQ456_04065"/>
<evidence type="ECO:0000313" key="3">
    <source>
        <dbReference type="EMBL" id="WCT56706.1"/>
    </source>
</evidence>
<proteinExistence type="inferred from homology"/>
<evidence type="ECO:0000256" key="1">
    <source>
        <dbReference type="ARBA" id="ARBA00006484"/>
    </source>
</evidence>
<dbReference type="PANTHER" id="PTHR43639:SF1">
    <property type="entry name" value="SHORT-CHAIN DEHYDROGENASE_REDUCTASE FAMILY PROTEIN"/>
    <property type="match status" value="1"/>
</dbReference>
<gene>
    <name evidence="3" type="ORF">PQ456_04065</name>
</gene>
<protein>
    <submittedName>
        <fullName evidence="3">SDR family oxidoreductase</fullName>
    </submittedName>
</protein>
<organism evidence="3 4">
    <name type="scientific">Paenibacillus kyungheensis</name>
    <dbReference type="NCBI Taxonomy" id="1452732"/>
    <lineage>
        <taxon>Bacteria</taxon>
        <taxon>Bacillati</taxon>
        <taxon>Bacillota</taxon>
        <taxon>Bacilli</taxon>
        <taxon>Bacillales</taxon>
        <taxon>Paenibacillaceae</taxon>
        <taxon>Paenibacillus</taxon>
    </lineage>
</organism>
<dbReference type="RefSeq" id="WP_273614976.1">
    <property type="nucleotide sequence ID" value="NZ_CP117416.1"/>
</dbReference>